<dbReference type="OrthoDB" id="3039972at2759"/>
<evidence type="ECO:0000256" key="1">
    <source>
        <dbReference type="SAM" id="MobiDB-lite"/>
    </source>
</evidence>
<comment type="caution">
    <text evidence="3">The sequence shown here is derived from an EMBL/GenBank/DDBJ whole genome shotgun (WGS) entry which is preliminary data.</text>
</comment>
<keyword evidence="4" id="KW-1185">Reference proteome</keyword>
<name>A0A409W4R7_9AGAR</name>
<protein>
    <recommendedName>
        <fullName evidence="5">G-protein coupled receptors family 1 profile domain-containing protein</fullName>
    </recommendedName>
</protein>
<proteinExistence type="predicted"/>
<evidence type="ECO:0000256" key="2">
    <source>
        <dbReference type="SAM" id="Phobius"/>
    </source>
</evidence>
<keyword evidence="2" id="KW-1133">Transmembrane helix</keyword>
<feature type="region of interest" description="Disordered" evidence="1">
    <location>
        <begin position="311"/>
        <end position="334"/>
    </location>
</feature>
<sequence length="334" mass="37476">MADLLPLVQEIFIDKILHEEISFFLAVLTAGAVEVLLYGVHLSLFFVCMFILLRHHRTTHKFILVSAILMFALSTADIGITFRVLSHDIVDALDPAKAHAVLKLVYVKNPIFATNNLLADLVLLYRCYMIWGRSRYVLIGASILVLADTVWGYLGLGQSLIAPDNTFVPLYVWSIFAINIVLAIVTAGRIYWVTRIARNFLGRRQRGVYRTAIAVIMESSLVYSACILLYLVYPRDLFSKIIIITICMRIVAIMPTLLIVQVGLERAVRESEEQAHTTDSDIEMKSEFVARPRPTSVVLDTVIITMDTVPSPTRSMPQSEVVATGEAPTFERSE</sequence>
<feature type="transmembrane region" description="Helical" evidence="2">
    <location>
        <begin position="212"/>
        <end position="231"/>
    </location>
</feature>
<reference evidence="3 4" key="1">
    <citation type="journal article" date="2018" name="Evol. Lett.">
        <title>Horizontal gene cluster transfer increased hallucinogenic mushroom diversity.</title>
        <authorList>
            <person name="Reynolds H.T."/>
            <person name="Vijayakumar V."/>
            <person name="Gluck-Thaler E."/>
            <person name="Korotkin H.B."/>
            <person name="Matheny P.B."/>
            <person name="Slot J.C."/>
        </authorList>
    </citation>
    <scope>NUCLEOTIDE SEQUENCE [LARGE SCALE GENOMIC DNA]</scope>
    <source>
        <strain evidence="3 4">SRW20</strain>
    </source>
</reference>
<keyword evidence="2" id="KW-0812">Transmembrane</keyword>
<dbReference type="AlphaFoldDB" id="A0A409W4R7"/>
<organism evidence="3 4">
    <name type="scientific">Gymnopilus dilepis</name>
    <dbReference type="NCBI Taxonomy" id="231916"/>
    <lineage>
        <taxon>Eukaryota</taxon>
        <taxon>Fungi</taxon>
        <taxon>Dikarya</taxon>
        <taxon>Basidiomycota</taxon>
        <taxon>Agaricomycotina</taxon>
        <taxon>Agaricomycetes</taxon>
        <taxon>Agaricomycetidae</taxon>
        <taxon>Agaricales</taxon>
        <taxon>Agaricineae</taxon>
        <taxon>Hymenogastraceae</taxon>
        <taxon>Gymnopilus</taxon>
    </lineage>
</organism>
<feature type="transmembrane region" description="Helical" evidence="2">
    <location>
        <begin position="237"/>
        <end position="260"/>
    </location>
</feature>
<evidence type="ECO:0008006" key="5">
    <source>
        <dbReference type="Google" id="ProtNLM"/>
    </source>
</evidence>
<feature type="transmembrane region" description="Helical" evidence="2">
    <location>
        <begin position="136"/>
        <end position="156"/>
    </location>
</feature>
<dbReference type="EMBL" id="NHYE01005400">
    <property type="protein sequence ID" value="PPQ73514.1"/>
    <property type="molecule type" value="Genomic_DNA"/>
</dbReference>
<dbReference type="Proteomes" id="UP000284706">
    <property type="component" value="Unassembled WGS sequence"/>
</dbReference>
<gene>
    <name evidence="3" type="ORF">CVT26_010336</name>
</gene>
<evidence type="ECO:0000313" key="3">
    <source>
        <dbReference type="EMBL" id="PPQ73514.1"/>
    </source>
</evidence>
<feature type="transmembrane region" description="Helical" evidence="2">
    <location>
        <begin position="105"/>
        <end position="124"/>
    </location>
</feature>
<evidence type="ECO:0000313" key="4">
    <source>
        <dbReference type="Proteomes" id="UP000284706"/>
    </source>
</evidence>
<dbReference type="InParanoid" id="A0A409W4R7"/>
<feature type="transmembrane region" description="Helical" evidence="2">
    <location>
        <begin position="23"/>
        <end position="53"/>
    </location>
</feature>
<feature type="transmembrane region" description="Helical" evidence="2">
    <location>
        <begin position="62"/>
        <end position="85"/>
    </location>
</feature>
<keyword evidence="2" id="KW-0472">Membrane</keyword>
<accession>A0A409W4R7</accession>
<feature type="transmembrane region" description="Helical" evidence="2">
    <location>
        <begin position="168"/>
        <end position="192"/>
    </location>
</feature>